<sequence length="272" mass="29969">MAQPPFFHVDHASRDIEALTITVRGPVQDNDGASCIKSGWLSFPEPRPEEDQYKIENDSGSEFGSESEAETETAEKKANQRNMSEDTSGQGSIAMSATAAADKETFPVLLSPGEGVIIHYDLWAAQQHLSAAIYPWTNRETGKSKVTMPRAQNAAYELDIVGGTYFPFVLKEWHSWGFLKLNVKSLVTTSELPFIQPDYSHGHHQRTRPLMWIGVGTETTPPATTGTTTMTTAANKPNSLSLVQLAYRVGGMHQESKPAYWVHKDDGGVEMI</sequence>
<comment type="caution">
    <text evidence="2">The sequence shown here is derived from an EMBL/GenBank/DDBJ whole genome shotgun (WGS) entry which is preliminary data.</text>
</comment>
<dbReference type="EMBL" id="LVKK01000029">
    <property type="protein sequence ID" value="OAG40811.1"/>
    <property type="molecule type" value="Genomic_DNA"/>
</dbReference>
<proteinExistence type="predicted"/>
<organism evidence="2 3">
    <name type="scientific">Fonsecaea monophora</name>
    <dbReference type="NCBI Taxonomy" id="254056"/>
    <lineage>
        <taxon>Eukaryota</taxon>
        <taxon>Fungi</taxon>
        <taxon>Dikarya</taxon>
        <taxon>Ascomycota</taxon>
        <taxon>Pezizomycotina</taxon>
        <taxon>Eurotiomycetes</taxon>
        <taxon>Chaetothyriomycetidae</taxon>
        <taxon>Chaetothyriales</taxon>
        <taxon>Herpotrichiellaceae</taxon>
        <taxon>Fonsecaea</taxon>
    </lineage>
</organism>
<dbReference type="GeneID" id="34600056"/>
<name>A0A177FAY1_9EURO</name>
<dbReference type="Proteomes" id="UP000077002">
    <property type="component" value="Unassembled WGS sequence"/>
</dbReference>
<accession>A0A177FAY1</accession>
<reference evidence="2 3" key="1">
    <citation type="submission" date="2016-03" db="EMBL/GenBank/DDBJ databases">
        <title>Draft genome sequence of the Fonsecaea monophora CBS 269.37.</title>
        <authorList>
            <person name="Bombassaro A."/>
            <person name="Vinicius W.A."/>
            <person name="De Hoog S."/>
            <person name="Sun J."/>
            <person name="Souza E.M."/>
            <person name="Raittz R.T."/>
            <person name="Costa F."/>
            <person name="Leao A.C."/>
            <person name="Tadra-Sfeir M.Z."/>
            <person name="Baura V."/>
            <person name="Balsanelli E."/>
            <person name="Pedrosa F.O."/>
            <person name="Moreno L.F."/>
            <person name="Steffens M.B."/>
            <person name="Xi L."/>
            <person name="Bocca A.L."/>
            <person name="Felipe M.S."/>
            <person name="Teixeira M."/>
            <person name="Telles Filho F.Q."/>
            <person name="Azevedo C.M."/>
            <person name="Gomes R."/>
            <person name="Vicente V.A."/>
        </authorList>
    </citation>
    <scope>NUCLEOTIDE SEQUENCE [LARGE SCALE GENOMIC DNA]</scope>
    <source>
        <strain evidence="2 3">CBS 269.37</strain>
    </source>
</reference>
<dbReference type="RefSeq" id="XP_022512763.1">
    <property type="nucleotide sequence ID" value="XM_022654859.1"/>
</dbReference>
<evidence type="ECO:0000313" key="3">
    <source>
        <dbReference type="Proteomes" id="UP000077002"/>
    </source>
</evidence>
<feature type="compositionally biased region" description="Basic and acidic residues" evidence="1">
    <location>
        <begin position="46"/>
        <end position="57"/>
    </location>
</feature>
<gene>
    <name evidence="2" type="ORF">AYO21_04888</name>
</gene>
<dbReference type="OrthoDB" id="4154334at2759"/>
<dbReference type="AlphaFoldDB" id="A0A177FAY1"/>
<feature type="region of interest" description="Disordered" evidence="1">
    <location>
        <begin position="38"/>
        <end position="95"/>
    </location>
</feature>
<keyword evidence="3" id="KW-1185">Reference proteome</keyword>
<protein>
    <submittedName>
        <fullName evidence="2">Uncharacterized protein</fullName>
    </submittedName>
</protein>
<feature type="compositionally biased region" description="Polar residues" evidence="1">
    <location>
        <begin position="80"/>
        <end position="95"/>
    </location>
</feature>
<evidence type="ECO:0000313" key="2">
    <source>
        <dbReference type="EMBL" id="OAG40811.1"/>
    </source>
</evidence>
<evidence type="ECO:0000256" key="1">
    <source>
        <dbReference type="SAM" id="MobiDB-lite"/>
    </source>
</evidence>